<dbReference type="GO" id="GO:0008270">
    <property type="term" value="F:zinc ion binding"/>
    <property type="evidence" value="ECO:0007669"/>
    <property type="project" value="UniProtKB-UniRule"/>
</dbReference>
<feature type="binding site" evidence="1">
    <location>
        <position position="198"/>
    </location>
    <ligand>
        <name>Zn(2+)</name>
        <dbReference type="ChEBI" id="CHEBI:29105"/>
        <note>catalytic</note>
    </ligand>
</feature>
<dbReference type="Proteomes" id="UP001199106">
    <property type="component" value="Unassembled WGS sequence"/>
</dbReference>
<dbReference type="PRINTS" id="PR00480">
    <property type="entry name" value="ASTACIN"/>
</dbReference>
<dbReference type="InterPro" id="IPR024079">
    <property type="entry name" value="MetalloPept_cat_dom_sf"/>
</dbReference>
<dbReference type="PANTHER" id="PTHR10127">
    <property type="entry name" value="DISCOIDIN, CUB, EGF, LAMININ , AND ZINC METALLOPROTEASE DOMAIN CONTAINING"/>
    <property type="match status" value="1"/>
</dbReference>
<evidence type="ECO:0000259" key="3">
    <source>
        <dbReference type="PROSITE" id="PS51864"/>
    </source>
</evidence>
<accession>A0AAD4I833</accession>
<comment type="caution">
    <text evidence="1">Lacks conserved residue(s) required for the propagation of feature annotation.</text>
</comment>
<comment type="caution">
    <text evidence="4">The sequence shown here is derived from an EMBL/GenBank/DDBJ whole genome shotgun (WGS) entry which is preliminary data.</text>
</comment>
<feature type="signal peptide" evidence="2">
    <location>
        <begin position="1"/>
        <end position="17"/>
    </location>
</feature>
<protein>
    <recommendedName>
        <fullName evidence="2">Metalloendopeptidase</fullName>
        <ecNumber evidence="2">3.4.24.-</ecNumber>
    </recommendedName>
</protein>
<keyword evidence="2" id="KW-0732">Signal</keyword>
<sequence>MFLILLLALLYATLSSACVFPFNNPRLTNASLVADYAADLQTKYGNGGEHGGGNGWATVIGAGTTDMLAWPDNSKSGTKLVNIYYCFASHKDFTDLKDIDALGDPFHNGHRFDGFHHFYDKSTNSHPRCYRGNTNTGERIWNREVPEGTLVIESRAPESGSWATLGYLDKTMNSDPDRHTLTIGSKGYGAYWPAEVAHELGHVLGLVHEHQRKDRDNFINFDCSKLLGYDEAKAEIESHSEWGISIDEVCKSNNLGFTHGLDFMAPTQYTLDMGSGRVQSSGSSYDHDSIMQYSSVALAKNGQTKAVKDLPIVRWKNGRPQDGLVDDSNAQFIYINTEPSDGDKEGVQRLYPWIGW</sequence>
<dbReference type="AlphaFoldDB" id="A0AAD4I833"/>
<dbReference type="EC" id="3.4.24.-" evidence="2"/>
<dbReference type="SUPFAM" id="SSF55486">
    <property type="entry name" value="Metalloproteases ('zincins'), catalytic domain"/>
    <property type="match status" value="1"/>
</dbReference>
<dbReference type="PANTHER" id="PTHR10127:SF850">
    <property type="entry name" value="METALLOENDOPEPTIDASE"/>
    <property type="match status" value="1"/>
</dbReference>
<reference evidence="4" key="1">
    <citation type="submission" date="2021-07" db="EMBL/GenBank/DDBJ databases">
        <title>Genome Resource of American Ginseng Black Spot Pathogen Alternaria panax.</title>
        <authorList>
            <person name="Qiu C."/>
            <person name="Wang W."/>
            <person name="Liu Z."/>
        </authorList>
    </citation>
    <scope>NUCLEOTIDE SEQUENCE</scope>
    <source>
        <strain evidence="4">BNCC115425</strain>
    </source>
</reference>
<keyword evidence="1 2" id="KW-0645">Protease</keyword>
<feature type="domain" description="Peptidase M12A" evidence="3">
    <location>
        <begin position="57"/>
        <end position="356"/>
    </location>
</feature>
<evidence type="ECO:0000256" key="2">
    <source>
        <dbReference type="RuleBase" id="RU361183"/>
    </source>
</evidence>
<evidence type="ECO:0000313" key="5">
    <source>
        <dbReference type="Proteomes" id="UP001199106"/>
    </source>
</evidence>
<dbReference type="InterPro" id="IPR001506">
    <property type="entry name" value="Peptidase_M12A"/>
</dbReference>
<dbReference type="GO" id="GO:0006508">
    <property type="term" value="P:proteolysis"/>
    <property type="evidence" value="ECO:0007669"/>
    <property type="project" value="UniProtKB-KW"/>
</dbReference>
<feature type="binding site" evidence="1">
    <location>
        <position position="202"/>
    </location>
    <ligand>
        <name>Zn(2+)</name>
        <dbReference type="ChEBI" id="CHEBI:29105"/>
        <note>catalytic</note>
    </ligand>
</feature>
<keyword evidence="1 2" id="KW-0479">Metal-binding</keyword>
<feature type="chain" id="PRO_5041771741" description="Metalloendopeptidase" evidence="2">
    <location>
        <begin position="18"/>
        <end position="356"/>
    </location>
</feature>
<gene>
    <name evidence="4" type="ORF">G6011_02885</name>
</gene>
<proteinExistence type="predicted"/>
<dbReference type="Pfam" id="PF01400">
    <property type="entry name" value="Astacin"/>
    <property type="match status" value="1"/>
</dbReference>
<evidence type="ECO:0000313" key="4">
    <source>
        <dbReference type="EMBL" id="KAG9186329.1"/>
    </source>
</evidence>
<feature type="active site" evidence="1">
    <location>
        <position position="199"/>
    </location>
</feature>
<name>A0AAD4I833_9PLEO</name>
<dbReference type="PROSITE" id="PS51864">
    <property type="entry name" value="ASTACIN"/>
    <property type="match status" value="1"/>
</dbReference>
<keyword evidence="1 2" id="KW-0378">Hydrolase</keyword>
<keyword evidence="1 2" id="KW-0862">Zinc</keyword>
<dbReference type="EMBL" id="JAANER010000009">
    <property type="protein sequence ID" value="KAG9186329.1"/>
    <property type="molecule type" value="Genomic_DNA"/>
</dbReference>
<evidence type="ECO:0000256" key="1">
    <source>
        <dbReference type="PROSITE-ProRule" id="PRU01211"/>
    </source>
</evidence>
<dbReference type="GO" id="GO:0004222">
    <property type="term" value="F:metalloendopeptidase activity"/>
    <property type="evidence" value="ECO:0007669"/>
    <property type="project" value="UniProtKB-UniRule"/>
</dbReference>
<keyword evidence="1 2" id="KW-0482">Metalloprotease</keyword>
<comment type="cofactor">
    <cofactor evidence="1 2">
        <name>Zn(2+)</name>
        <dbReference type="ChEBI" id="CHEBI:29105"/>
    </cofactor>
    <text evidence="1 2">Binds 1 zinc ion per subunit.</text>
</comment>
<organism evidence="4 5">
    <name type="scientific">Alternaria panax</name>
    <dbReference type="NCBI Taxonomy" id="48097"/>
    <lineage>
        <taxon>Eukaryota</taxon>
        <taxon>Fungi</taxon>
        <taxon>Dikarya</taxon>
        <taxon>Ascomycota</taxon>
        <taxon>Pezizomycotina</taxon>
        <taxon>Dothideomycetes</taxon>
        <taxon>Pleosporomycetidae</taxon>
        <taxon>Pleosporales</taxon>
        <taxon>Pleosporineae</taxon>
        <taxon>Pleosporaceae</taxon>
        <taxon>Alternaria</taxon>
        <taxon>Alternaria sect. Panax</taxon>
    </lineage>
</organism>
<keyword evidence="5" id="KW-1185">Reference proteome</keyword>
<feature type="binding site" evidence="1">
    <location>
        <position position="208"/>
    </location>
    <ligand>
        <name>Zn(2+)</name>
        <dbReference type="ChEBI" id="CHEBI:29105"/>
        <note>catalytic</note>
    </ligand>
</feature>
<dbReference type="Gene3D" id="3.40.390.10">
    <property type="entry name" value="Collagenase (Catalytic Domain)"/>
    <property type="match status" value="1"/>
</dbReference>